<keyword evidence="3" id="KW-0804">Transcription</keyword>
<dbReference type="EMBL" id="LXQA010034701">
    <property type="protein sequence ID" value="MCH97340.1"/>
    <property type="molecule type" value="Genomic_DNA"/>
</dbReference>
<proteinExistence type="predicted"/>
<dbReference type="SUPFAM" id="SSF101941">
    <property type="entry name" value="NAC domain"/>
    <property type="match status" value="1"/>
</dbReference>
<dbReference type="InterPro" id="IPR036093">
    <property type="entry name" value="NAC_dom_sf"/>
</dbReference>
<keyword evidence="1" id="KW-0805">Transcription regulation</keyword>
<evidence type="ECO:0000313" key="7">
    <source>
        <dbReference type="Proteomes" id="UP000265520"/>
    </source>
</evidence>
<dbReference type="GO" id="GO:0006355">
    <property type="term" value="P:regulation of DNA-templated transcription"/>
    <property type="evidence" value="ECO:0007669"/>
    <property type="project" value="InterPro"/>
</dbReference>
<evidence type="ECO:0000256" key="3">
    <source>
        <dbReference type="ARBA" id="ARBA00023163"/>
    </source>
</evidence>
<comment type="caution">
    <text evidence="6">The sequence shown here is derived from an EMBL/GenBank/DDBJ whole genome shotgun (WGS) entry which is preliminary data.</text>
</comment>
<keyword evidence="2" id="KW-0238">DNA-binding</keyword>
<dbReference type="Proteomes" id="UP000265520">
    <property type="component" value="Unassembled WGS sequence"/>
</dbReference>
<dbReference type="PROSITE" id="PS51005">
    <property type="entry name" value="NAC"/>
    <property type="match status" value="1"/>
</dbReference>
<keyword evidence="4" id="KW-0539">Nucleus</keyword>
<evidence type="ECO:0000313" key="6">
    <source>
        <dbReference type="EMBL" id="MCH97340.1"/>
    </source>
</evidence>
<dbReference type="AlphaFoldDB" id="A0A392NC05"/>
<evidence type="ECO:0000256" key="2">
    <source>
        <dbReference type="ARBA" id="ARBA00023125"/>
    </source>
</evidence>
<dbReference type="Gene3D" id="2.170.150.80">
    <property type="entry name" value="NAC domain"/>
    <property type="match status" value="1"/>
</dbReference>
<sequence>MAEPKLIPGFRFHPTDVELVMYFLMRKIMGRKFPFDVIAELDIYNPAGKKYSVGGRMNRATEIGYWKTTGKDRSIQHNNQLVGMIRTLVFHIGKAPKGDRTDWVMHEFRLEDKYLADKGIPQVNIFGRVYQLVVNCFVG</sequence>
<feature type="domain" description="NAC" evidence="5">
    <location>
        <begin position="6"/>
        <end position="132"/>
    </location>
</feature>
<dbReference type="PANTHER" id="PTHR31744">
    <property type="entry name" value="PROTEIN CUP-SHAPED COTYLEDON 2-RELATED"/>
    <property type="match status" value="1"/>
</dbReference>
<evidence type="ECO:0000259" key="5">
    <source>
        <dbReference type="PROSITE" id="PS51005"/>
    </source>
</evidence>
<dbReference type="InterPro" id="IPR003441">
    <property type="entry name" value="NAC-dom"/>
</dbReference>
<reference evidence="6 7" key="1">
    <citation type="journal article" date="2018" name="Front. Plant Sci.">
        <title>Red Clover (Trifolium pratense) and Zigzag Clover (T. medium) - A Picture of Genomic Similarities and Differences.</title>
        <authorList>
            <person name="Dluhosova J."/>
            <person name="Istvanek J."/>
            <person name="Nedelnik J."/>
            <person name="Repkova J."/>
        </authorList>
    </citation>
    <scope>NUCLEOTIDE SEQUENCE [LARGE SCALE GENOMIC DNA]</scope>
    <source>
        <strain evidence="7">cv. 10/8</strain>
        <tissue evidence="6">Leaf</tissue>
    </source>
</reference>
<keyword evidence="7" id="KW-1185">Reference proteome</keyword>
<evidence type="ECO:0000256" key="1">
    <source>
        <dbReference type="ARBA" id="ARBA00023015"/>
    </source>
</evidence>
<dbReference type="Pfam" id="PF02365">
    <property type="entry name" value="NAM"/>
    <property type="match status" value="2"/>
</dbReference>
<accession>A0A392NC05</accession>
<protein>
    <submittedName>
        <fullName evidence="6">NAC domain-containing protein</fullName>
    </submittedName>
</protein>
<name>A0A392NC05_9FABA</name>
<organism evidence="6 7">
    <name type="scientific">Trifolium medium</name>
    <dbReference type="NCBI Taxonomy" id="97028"/>
    <lineage>
        <taxon>Eukaryota</taxon>
        <taxon>Viridiplantae</taxon>
        <taxon>Streptophyta</taxon>
        <taxon>Embryophyta</taxon>
        <taxon>Tracheophyta</taxon>
        <taxon>Spermatophyta</taxon>
        <taxon>Magnoliopsida</taxon>
        <taxon>eudicotyledons</taxon>
        <taxon>Gunneridae</taxon>
        <taxon>Pentapetalae</taxon>
        <taxon>rosids</taxon>
        <taxon>fabids</taxon>
        <taxon>Fabales</taxon>
        <taxon>Fabaceae</taxon>
        <taxon>Papilionoideae</taxon>
        <taxon>50 kb inversion clade</taxon>
        <taxon>NPAAA clade</taxon>
        <taxon>Hologalegina</taxon>
        <taxon>IRL clade</taxon>
        <taxon>Trifolieae</taxon>
        <taxon>Trifolium</taxon>
    </lineage>
</organism>
<dbReference type="GO" id="GO:0003677">
    <property type="term" value="F:DNA binding"/>
    <property type="evidence" value="ECO:0007669"/>
    <property type="project" value="UniProtKB-KW"/>
</dbReference>
<evidence type="ECO:0000256" key="4">
    <source>
        <dbReference type="ARBA" id="ARBA00023242"/>
    </source>
</evidence>
<dbReference type="PANTHER" id="PTHR31744:SF210">
    <property type="entry name" value="NAC DOMAIN-CONTAINING PROTEIN 86-LIKE"/>
    <property type="match status" value="1"/>
</dbReference>